<protein>
    <submittedName>
        <fullName evidence="2">Hydrolase</fullName>
    </submittedName>
</protein>
<reference evidence="3" key="1">
    <citation type="submission" date="2015-07" db="EMBL/GenBank/DDBJ databases">
        <title>Draft Genome Sequence of Oceanobacillus picturae Heshi-B3 that Was Isolated from Fermented Rice Bran with Aging Salted Mackerel, Which Was Named Heshiko as Traditional Fermented Seafood in Japan.</title>
        <authorList>
            <person name="Akuzawa S."/>
            <person name="Nakagawa J."/>
            <person name="Kanekatsu T."/>
            <person name="Kanesaki Y."/>
            <person name="Suzuki T."/>
        </authorList>
    </citation>
    <scope>NUCLEOTIDE SEQUENCE [LARGE SCALE GENOMIC DNA]</scope>
    <source>
        <strain evidence="3">Heshi-B3</strain>
    </source>
</reference>
<sequence length="183" mass="21680">MLFVKFFISDTHFYHENIIGFSNRPFDNVAEMNQTMINNWNDVIDETDEVYILGDLVVRGSGRQANEILKQLNGVKYLIKGNHENYLTDPEFDSSYFEWIKDYYSFKYNKQTIVLFHYPILEWDKFYNNSIHLFGHVHDKGIEFFRNTLGSRAINVGVDLNEFYPISIEQVLSIVKSRENKLL</sequence>
<evidence type="ECO:0000313" key="2">
    <source>
        <dbReference type="EMBL" id="GAQ19500.1"/>
    </source>
</evidence>
<dbReference type="EMBL" id="BBXV01000048">
    <property type="protein sequence ID" value="GAQ19500.1"/>
    <property type="molecule type" value="Genomic_DNA"/>
</dbReference>
<dbReference type="Proteomes" id="UP000052946">
    <property type="component" value="Unassembled WGS sequence"/>
</dbReference>
<evidence type="ECO:0000313" key="3">
    <source>
        <dbReference type="Proteomes" id="UP000052946"/>
    </source>
</evidence>
<name>A0A0U9HKS1_9BACI</name>
<feature type="domain" description="Calcineurin-like phosphoesterase" evidence="1">
    <location>
        <begin position="7"/>
        <end position="89"/>
    </location>
</feature>
<gene>
    <name evidence="2" type="ORF">OPHB3_3469</name>
</gene>
<dbReference type="InterPro" id="IPR029052">
    <property type="entry name" value="Metallo-depent_PP-like"/>
</dbReference>
<proteinExistence type="predicted"/>
<evidence type="ECO:0000259" key="1">
    <source>
        <dbReference type="Pfam" id="PF00149"/>
    </source>
</evidence>
<dbReference type="GO" id="GO:0016787">
    <property type="term" value="F:hydrolase activity"/>
    <property type="evidence" value="ECO:0007669"/>
    <property type="project" value="UniProtKB-KW"/>
</dbReference>
<dbReference type="AlphaFoldDB" id="A0A0U9HKS1"/>
<organism evidence="2 3">
    <name type="scientific">Oceanobacillus picturae</name>
    <dbReference type="NCBI Taxonomy" id="171693"/>
    <lineage>
        <taxon>Bacteria</taxon>
        <taxon>Bacillati</taxon>
        <taxon>Bacillota</taxon>
        <taxon>Bacilli</taxon>
        <taxon>Bacillales</taxon>
        <taxon>Bacillaceae</taxon>
        <taxon>Oceanobacillus</taxon>
    </lineage>
</organism>
<keyword evidence="2" id="KW-0378">Hydrolase</keyword>
<dbReference type="Gene3D" id="3.60.21.10">
    <property type="match status" value="1"/>
</dbReference>
<comment type="caution">
    <text evidence="2">The sequence shown here is derived from an EMBL/GenBank/DDBJ whole genome shotgun (WGS) entry which is preliminary data.</text>
</comment>
<reference evidence="2 3" key="2">
    <citation type="journal article" date="2016" name="Genome Announc.">
        <title>Draft Genome Sequence of Oceanobacillus picturae Heshi-B3, Isolated from Fermented Rice Bran in a Traditional Japanese Seafood Dish.</title>
        <authorList>
            <person name="Akuzawa S."/>
            <person name="Nagaoka J."/>
            <person name="Kanekatsu M."/>
            <person name="Kanesaki Y."/>
            <person name="Suzuki T."/>
        </authorList>
    </citation>
    <scope>NUCLEOTIDE SEQUENCE [LARGE SCALE GENOMIC DNA]</scope>
    <source>
        <strain evidence="2 3">Heshi-B3</strain>
    </source>
</reference>
<dbReference type="InterPro" id="IPR004843">
    <property type="entry name" value="Calcineurin-like_PHP"/>
</dbReference>
<accession>A0A0U9HKS1</accession>
<dbReference type="SUPFAM" id="SSF56300">
    <property type="entry name" value="Metallo-dependent phosphatases"/>
    <property type="match status" value="1"/>
</dbReference>
<dbReference type="Pfam" id="PF00149">
    <property type="entry name" value="Metallophos"/>
    <property type="match status" value="1"/>
</dbReference>